<evidence type="ECO:0000313" key="4">
    <source>
        <dbReference type="Proteomes" id="UP000315289"/>
    </source>
</evidence>
<dbReference type="GO" id="GO:0009697">
    <property type="term" value="P:salicylic acid biosynthetic process"/>
    <property type="evidence" value="ECO:0007669"/>
    <property type="project" value="TreeGrafter"/>
</dbReference>
<dbReference type="InterPro" id="IPR051331">
    <property type="entry name" value="Chorismate_mutase-related"/>
</dbReference>
<dbReference type="GO" id="GO:0004106">
    <property type="term" value="F:chorismate mutase activity"/>
    <property type="evidence" value="ECO:0007669"/>
    <property type="project" value="InterPro"/>
</dbReference>
<reference evidence="3 4" key="1">
    <citation type="journal article" date="2019" name="Front. Microbiol.">
        <title>Ammonia Oxidation by the Arctic Terrestrial Thaumarchaeote Candidatus Nitrosocosmicus arcticus Is Stimulated by Increasing Temperatures.</title>
        <authorList>
            <person name="Alves R.J.E."/>
            <person name="Kerou M."/>
            <person name="Zappe A."/>
            <person name="Bittner R."/>
            <person name="Abby S.S."/>
            <person name="Schmidt H.A."/>
            <person name="Pfeifer K."/>
            <person name="Schleper C."/>
        </authorList>
    </citation>
    <scope>NUCLEOTIDE SEQUENCE [LARGE SCALE GENOMIC DNA]</scope>
    <source>
        <strain evidence="3 4">Kfb</strain>
    </source>
</reference>
<dbReference type="SUPFAM" id="SSF48600">
    <property type="entry name" value="Chorismate mutase II"/>
    <property type="match status" value="1"/>
</dbReference>
<dbReference type="Gene3D" id="1.20.59.10">
    <property type="entry name" value="Chorismate mutase"/>
    <property type="match status" value="1"/>
</dbReference>
<dbReference type="EMBL" id="VOAH01000009">
    <property type="protein sequence ID" value="TVP40144.1"/>
    <property type="molecule type" value="Genomic_DNA"/>
</dbReference>
<dbReference type="GO" id="GO:0046417">
    <property type="term" value="P:chorismate metabolic process"/>
    <property type="evidence" value="ECO:0007669"/>
    <property type="project" value="InterPro"/>
</dbReference>
<sequence>MDVVNCSSLGEIRKNIDSLDMEIVSLLARRGKYVQQAVKFKSNYSKIEDKKRVDEIIAKVTSYSRELNFDPTVIEKIYSFLIEVYIQLEKEKFLNP</sequence>
<dbReference type="PANTHER" id="PTHR38041:SF1">
    <property type="entry name" value="CHORISMATE MUTASE"/>
    <property type="match status" value="1"/>
</dbReference>
<accession>A0A557SU58</accession>
<gene>
    <name evidence="3" type="ORF">NARC_90050</name>
</gene>
<dbReference type="InterPro" id="IPR036263">
    <property type="entry name" value="Chorismate_II_sf"/>
</dbReference>
<feature type="domain" description="Chorismate mutase" evidence="2">
    <location>
        <begin position="3"/>
        <end position="93"/>
    </location>
</feature>
<comment type="caution">
    <text evidence="3">The sequence shown here is derived from an EMBL/GenBank/DDBJ whole genome shotgun (WGS) entry which is preliminary data.</text>
</comment>
<organism evidence="3 4">
    <name type="scientific">Candidatus Nitrosocosmicus arcticus</name>
    <dbReference type="NCBI Taxonomy" id="2035267"/>
    <lineage>
        <taxon>Archaea</taxon>
        <taxon>Nitrososphaerota</taxon>
        <taxon>Nitrososphaeria</taxon>
        <taxon>Nitrososphaerales</taxon>
        <taxon>Nitrososphaeraceae</taxon>
        <taxon>Candidatus Nitrosocosmicus</taxon>
    </lineage>
</organism>
<dbReference type="InterPro" id="IPR036979">
    <property type="entry name" value="CM_dom_sf"/>
</dbReference>
<dbReference type="AlphaFoldDB" id="A0A557SU58"/>
<evidence type="ECO:0000256" key="1">
    <source>
        <dbReference type="ARBA" id="ARBA00023235"/>
    </source>
</evidence>
<evidence type="ECO:0000259" key="2">
    <source>
        <dbReference type="PROSITE" id="PS51168"/>
    </source>
</evidence>
<dbReference type="SMART" id="SM00830">
    <property type="entry name" value="CM_2"/>
    <property type="match status" value="1"/>
</dbReference>
<keyword evidence="1" id="KW-0413">Isomerase</keyword>
<proteinExistence type="predicted"/>
<name>A0A557SU58_9ARCH</name>
<dbReference type="InterPro" id="IPR002701">
    <property type="entry name" value="CM_II_prokaryot"/>
</dbReference>
<dbReference type="Proteomes" id="UP000315289">
    <property type="component" value="Unassembled WGS sequence"/>
</dbReference>
<evidence type="ECO:0000313" key="3">
    <source>
        <dbReference type="EMBL" id="TVP40144.1"/>
    </source>
</evidence>
<keyword evidence="4" id="KW-1185">Reference proteome</keyword>
<protein>
    <submittedName>
        <fullName evidence="3">Chorismate mutase</fullName>
    </submittedName>
</protein>
<dbReference type="PROSITE" id="PS51168">
    <property type="entry name" value="CHORISMATE_MUT_2"/>
    <property type="match status" value="1"/>
</dbReference>
<dbReference type="Pfam" id="PF01817">
    <property type="entry name" value="CM_2"/>
    <property type="match status" value="1"/>
</dbReference>
<dbReference type="PANTHER" id="PTHR38041">
    <property type="entry name" value="CHORISMATE MUTASE"/>
    <property type="match status" value="1"/>
</dbReference>